<evidence type="ECO:0000313" key="10">
    <source>
        <dbReference type="EMBL" id="MCR6097464.1"/>
    </source>
</evidence>
<dbReference type="Pfam" id="PF22673">
    <property type="entry name" value="MCP-like_PDC_1"/>
    <property type="match status" value="1"/>
</dbReference>
<dbReference type="CDD" id="cd12913">
    <property type="entry name" value="PDC1_MCP_like"/>
    <property type="match status" value="1"/>
</dbReference>
<dbReference type="PROSITE" id="PS50885">
    <property type="entry name" value="HAMP"/>
    <property type="match status" value="1"/>
</dbReference>
<evidence type="ECO:0000259" key="8">
    <source>
        <dbReference type="PROSITE" id="PS50111"/>
    </source>
</evidence>
<keyword evidence="11" id="KW-1185">Reference proteome</keyword>
<accession>A0A9Q4B354</accession>
<comment type="caution">
    <text evidence="10">The sequence shown here is derived from an EMBL/GenBank/DDBJ whole genome shotgun (WGS) entry which is preliminary data.</text>
</comment>
<evidence type="ECO:0000256" key="6">
    <source>
        <dbReference type="PROSITE-ProRule" id="PRU00284"/>
    </source>
</evidence>
<dbReference type="RefSeq" id="WP_257821853.1">
    <property type="nucleotide sequence ID" value="NZ_JABXYM010000001.1"/>
</dbReference>
<dbReference type="SUPFAM" id="SSF58104">
    <property type="entry name" value="Methyl-accepting chemotaxis protein (MCP) signaling domain"/>
    <property type="match status" value="1"/>
</dbReference>
<organism evidence="10 11">
    <name type="scientific">Salipaludibacillus agaradhaerens</name>
    <name type="common">Bacillus agaradhaerens</name>
    <dbReference type="NCBI Taxonomy" id="76935"/>
    <lineage>
        <taxon>Bacteria</taxon>
        <taxon>Bacillati</taxon>
        <taxon>Bacillota</taxon>
        <taxon>Bacilli</taxon>
        <taxon>Bacillales</taxon>
        <taxon>Bacillaceae</taxon>
    </lineage>
</organism>
<sequence length="688" mass="75214">MLKKITNKTIAKSIISFIIPVILVVLLVISLIGYFFSKTIIETQLDNQMDTKIQETVQSIDNVLTTQKAVVKSMAKTVEANLDQFNEADYEALLEGYLPMYDETFGMGIWFEPYTVEEIEQFAPFAFKEGDSIILDDTYTTGDLNIWTTEWYEVGKQPDGGWTESYFDPSTDVAMVTAAYPFYESNGQLAGVVTVDIDISSIQTIIADLEIDYDGVAMLLEDNGVYLGGVDEELLTVANIQESSNTSLVTAAENMLGSDTGKSEYNEGNETSLFYYSTIPETDWKVGISVKESMLYASLNRLMYMFVITSVVSLIVVTVLIVIFSTRMGKTAKRYSDVAEAVADGDLINTFEEKELQRKDELGDIGRSLFTMQDNLIDVVKNFQSNAANIDDNAQTLSSFSQQMSATSENVAAAITDVAESTTDQYEALKNVDTMIQQFGTDLDFMNQSITEVDGTSTSIMTVASESSEVMSNMTSSFEALTGTFSTLIERVKSVEVNISQVNEMTDLINAIADQTNLLALNAAIEAARAGEAGKGFAVVADEIRKLAEQSRESSETINEIIKGVASEAGAMVGSTDEVNNELLSQRGHLDDTMGAFNNIIEAVESMRPKVETTKGTSEKIKANKELVLKEIEKAGEIAENVAASAQEISASAEEMASSTEEVAASATSLGNMTNGMKERIKFFNIDK</sequence>
<dbReference type="InterPro" id="IPR003660">
    <property type="entry name" value="HAMP_dom"/>
</dbReference>
<dbReference type="PROSITE" id="PS50111">
    <property type="entry name" value="CHEMOTAXIS_TRANSDUC_2"/>
    <property type="match status" value="1"/>
</dbReference>
<dbReference type="InterPro" id="IPR029151">
    <property type="entry name" value="Sensor-like_sf"/>
</dbReference>
<feature type="transmembrane region" description="Helical" evidence="7">
    <location>
        <begin position="302"/>
        <end position="324"/>
    </location>
</feature>
<dbReference type="Pfam" id="PF00015">
    <property type="entry name" value="MCPsignal"/>
    <property type="match status" value="1"/>
</dbReference>
<dbReference type="CDD" id="cd12912">
    <property type="entry name" value="PDC2_MCP_like"/>
    <property type="match status" value="1"/>
</dbReference>
<keyword evidence="3 7" id="KW-0472">Membrane</keyword>
<dbReference type="SMART" id="SM00283">
    <property type="entry name" value="MA"/>
    <property type="match status" value="1"/>
</dbReference>
<keyword evidence="7" id="KW-1133">Transmembrane helix</keyword>
<dbReference type="GO" id="GO:0005886">
    <property type="term" value="C:plasma membrane"/>
    <property type="evidence" value="ECO:0007669"/>
    <property type="project" value="UniProtKB-SubCell"/>
</dbReference>
<dbReference type="InterPro" id="IPR004089">
    <property type="entry name" value="MCPsignal_dom"/>
</dbReference>
<evidence type="ECO:0000256" key="3">
    <source>
        <dbReference type="ARBA" id="ARBA00023136"/>
    </source>
</evidence>
<dbReference type="AlphaFoldDB" id="A0A9Q4B354"/>
<dbReference type="EMBL" id="JABXYM010000001">
    <property type="protein sequence ID" value="MCR6097464.1"/>
    <property type="molecule type" value="Genomic_DNA"/>
</dbReference>
<dbReference type="Gene3D" id="1.10.8.500">
    <property type="entry name" value="HAMP domain in histidine kinase"/>
    <property type="match status" value="1"/>
</dbReference>
<evidence type="ECO:0000313" key="11">
    <source>
        <dbReference type="Proteomes" id="UP001057753"/>
    </source>
</evidence>
<dbReference type="PANTHER" id="PTHR32089">
    <property type="entry name" value="METHYL-ACCEPTING CHEMOTAXIS PROTEIN MCPB"/>
    <property type="match status" value="1"/>
</dbReference>
<feature type="transmembrane region" description="Helical" evidence="7">
    <location>
        <begin position="12"/>
        <end position="36"/>
    </location>
</feature>
<keyword evidence="7" id="KW-0812">Transmembrane</keyword>
<dbReference type="Gene3D" id="1.10.287.950">
    <property type="entry name" value="Methyl-accepting chemotaxis protein"/>
    <property type="match status" value="1"/>
</dbReference>
<protein>
    <submittedName>
        <fullName evidence="10">Methyl-accepting chemotaxis protein</fullName>
    </submittedName>
</protein>
<dbReference type="SUPFAM" id="SSF103190">
    <property type="entry name" value="Sensory domain-like"/>
    <property type="match status" value="1"/>
</dbReference>
<keyword evidence="2" id="KW-1003">Cell membrane</keyword>
<gene>
    <name evidence="10" type="ORF">HXA33_13000</name>
</gene>
<evidence type="ECO:0000256" key="2">
    <source>
        <dbReference type="ARBA" id="ARBA00022475"/>
    </source>
</evidence>
<evidence type="ECO:0000256" key="1">
    <source>
        <dbReference type="ARBA" id="ARBA00004236"/>
    </source>
</evidence>
<reference evidence="10" key="1">
    <citation type="submission" date="2020-06" db="EMBL/GenBank/DDBJ databases">
        <title>Insight into the genomes of haloalkaliphilic bacilli from Kenyan soda lakes.</title>
        <authorList>
            <person name="Mwirichia R."/>
            <person name="Villamizar G.C."/>
            <person name="Poehlein A."/>
            <person name="Mugweru J."/>
            <person name="Kipnyargis A."/>
            <person name="Kiplimo D."/>
            <person name="Orwa P."/>
            <person name="Daniel R."/>
        </authorList>
    </citation>
    <scope>NUCLEOTIDE SEQUENCE</scope>
    <source>
        <strain evidence="10">B1096_S55</strain>
    </source>
</reference>
<name>A0A9Q4B354_SALAG</name>
<evidence type="ECO:0000259" key="9">
    <source>
        <dbReference type="PROSITE" id="PS50885"/>
    </source>
</evidence>
<feature type="domain" description="HAMP" evidence="9">
    <location>
        <begin position="326"/>
        <end position="381"/>
    </location>
</feature>
<dbReference type="CDD" id="cd06225">
    <property type="entry name" value="HAMP"/>
    <property type="match status" value="1"/>
</dbReference>
<dbReference type="PANTHER" id="PTHR32089:SF112">
    <property type="entry name" value="LYSOZYME-LIKE PROTEIN-RELATED"/>
    <property type="match status" value="1"/>
</dbReference>
<evidence type="ECO:0000256" key="4">
    <source>
        <dbReference type="ARBA" id="ARBA00023224"/>
    </source>
</evidence>
<proteinExistence type="inferred from homology"/>
<comment type="subcellular location">
    <subcellularLocation>
        <location evidence="1">Cell membrane</location>
    </subcellularLocation>
</comment>
<dbReference type="Proteomes" id="UP001057753">
    <property type="component" value="Unassembled WGS sequence"/>
</dbReference>
<evidence type="ECO:0000256" key="5">
    <source>
        <dbReference type="ARBA" id="ARBA00029447"/>
    </source>
</evidence>
<feature type="domain" description="Methyl-accepting transducer" evidence="8">
    <location>
        <begin position="400"/>
        <end position="664"/>
    </location>
</feature>
<dbReference type="Gene3D" id="3.30.450.20">
    <property type="entry name" value="PAS domain"/>
    <property type="match status" value="1"/>
</dbReference>
<comment type="similarity">
    <text evidence="5">Belongs to the methyl-accepting chemotaxis (MCP) protein family.</text>
</comment>
<dbReference type="SMART" id="SM00304">
    <property type="entry name" value="HAMP"/>
    <property type="match status" value="1"/>
</dbReference>
<keyword evidence="4 6" id="KW-0807">Transducer</keyword>
<evidence type="ECO:0000256" key="7">
    <source>
        <dbReference type="SAM" id="Phobius"/>
    </source>
</evidence>
<dbReference type="GO" id="GO:0007165">
    <property type="term" value="P:signal transduction"/>
    <property type="evidence" value="ECO:0007669"/>
    <property type="project" value="UniProtKB-KW"/>
</dbReference>